<dbReference type="AlphaFoldDB" id="A0AA43UC25"/>
<organism evidence="1 2">
    <name type="scientific">Atopococcus tabaci</name>
    <dbReference type="NCBI Taxonomy" id="269774"/>
    <lineage>
        <taxon>Bacteria</taxon>
        <taxon>Bacillati</taxon>
        <taxon>Bacillota</taxon>
        <taxon>Bacilli</taxon>
        <taxon>Lactobacillales</taxon>
        <taxon>Carnobacteriaceae</taxon>
        <taxon>Atopococcus</taxon>
    </lineage>
</organism>
<evidence type="ECO:0000313" key="2">
    <source>
        <dbReference type="Proteomes" id="UP001171751"/>
    </source>
</evidence>
<keyword evidence="2" id="KW-1185">Reference proteome</keyword>
<proteinExistence type="predicted"/>
<accession>A0AA43UC25</accession>
<comment type="caution">
    <text evidence="1">The sequence shown here is derived from an EMBL/GenBank/DDBJ whole genome shotgun (WGS) entry which is preliminary data.</text>
</comment>
<dbReference type="PANTHER" id="PTHR30032:SF8">
    <property type="entry name" value="GERMINATION-SPECIFIC N-ACETYLMURAMOYL-L-ALANINE AMIDASE"/>
    <property type="match status" value="1"/>
</dbReference>
<gene>
    <name evidence="1" type="ORF">Q4F26_02655</name>
</gene>
<dbReference type="InterPro" id="IPR051922">
    <property type="entry name" value="Bact_Sporulation_Assoc"/>
</dbReference>
<dbReference type="EMBL" id="JAUNQW010000007">
    <property type="protein sequence ID" value="MDO5457219.1"/>
    <property type="molecule type" value="Genomic_DNA"/>
</dbReference>
<dbReference type="Proteomes" id="UP001171751">
    <property type="component" value="Unassembled WGS sequence"/>
</dbReference>
<dbReference type="Gene3D" id="3.40.50.12090">
    <property type="match status" value="1"/>
</dbReference>
<dbReference type="Pfam" id="PF04122">
    <property type="entry name" value="CW_binding_2"/>
    <property type="match status" value="3"/>
</dbReference>
<evidence type="ECO:0000313" key="1">
    <source>
        <dbReference type="EMBL" id="MDO5457219.1"/>
    </source>
</evidence>
<name>A0AA43UC25_9LACT</name>
<dbReference type="PANTHER" id="PTHR30032">
    <property type="entry name" value="N-ACETYLMURAMOYL-L-ALANINE AMIDASE-RELATED"/>
    <property type="match status" value="1"/>
</dbReference>
<protein>
    <submittedName>
        <fullName evidence="1">Cell wall-binding repeat-containing protein</fullName>
    </submittedName>
</protein>
<sequence length="689" mass="76786">MACLVSIEAEAAQNTYTQHSSNYQHEAYVWKKDSSIPSQEIKLIEKGRPQKTQSQLTYKNIDSGTNHLIQSSSQTIQSGKDTQYETGQNVQQQELQAYHEQVVLGLESWKNAPKEATVLDTQARTVETKENPIPDTLHTTSDITYLDQVKVKEASTKALTELRREMYEMNVPFNGKKLQEAAKEHGYHDAESYATAWSWDNDLEAIAIQRAMETAYETGMANHSRPGGMETFTIAKIDNNDTSFSENLAENYSSMHDLIYYGGWGYSELPDLIKTNGYIYRPNPSVNGHLHASLNPEYDTYASALIYGPEGILATGMSGYKQYLNPKETNGSGLVGWYEIPYLTTDPEKSKYIKTLDREDPTHVIRMAPGEIITEVTEGKGTHQVDRISGSNRYTNAVEISKKGWEKSDQVFISNGDKFADALTGSPLAAIHNAPLLLVRENSLDDAVKEELKRLQTKTVTLLGGIRSLTPNLAHIIEQLGITVKRIGGKDRYEQAALVAREILNLRKDDAVDEMYIADGKNFSDSLNIATLAASKETPILLVNNQLSDHVTSFVEENRSFTIVGGPHSIRQGLEDDLSELASVDRIQGANRYTVNRNILTQSSPVDHYFVVSGDHYSDALPASLLADKMKAGILFVRSGSPSNLKEQLGFAMDQGVEEFTFIGGLRTLSLSTQRMIKNPEKYLPDLFR</sequence>
<reference evidence="1" key="1">
    <citation type="submission" date="2023-07" db="EMBL/GenBank/DDBJ databases">
        <title>Between Cages and Wild: Unraveling the Impact of Captivity on Animal Microbiomes and Antimicrobial Resistance.</title>
        <authorList>
            <person name="Schmartz G.P."/>
            <person name="Rehner J."/>
            <person name="Schuff M.J."/>
            <person name="Becker S.L."/>
            <person name="Kravczyk M."/>
            <person name="Gurevich A."/>
            <person name="Francke R."/>
            <person name="Mueller R."/>
            <person name="Keller V."/>
            <person name="Keller A."/>
        </authorList>
    </citation>
    <scope>NUCLEOTIDE SEQUENCE</scope>
    <source>
        <strain evidence="1">S39M_St_73</strain>
    </source>
</reference>
<dbReference type="InterPro" id="IPR007253">
    <property type="entry name" value="Cell_wall-bd_2"/>
</dbReference>